<dbReference type="InterPro" id="IPR005829">
    <property type="entry name" value="Sugar_transporter_CS"/>
</dbReference>
<evidence type="ECO:0000256" key="6">
    <source>
        <dbReference type="ARBA" id="ARBA00023136"/>
    </source>
</evidence>
<feature type="transmembrane region" description="Helical" evidence="9">
    <location>
        <begin position="381"/>
        <end position="405"/>
    </location>
</feature>
<reference evidence="12" key="1">
    <citation type="submission" date="2014-04" db="EMBL/GenBank/DDBJ databases">
        <title>Evolutionary Origins and Diversification of the Mycorrhizal Mutualists.</title>
        <authorList>
            <consortium name="DOE Joint Genome Institute"/>
            <consortium name="Mycorrhizal Genomics Consortium"/>
            <person name="Kohler A."/>
            <person name="Kuo A."/>
            <person name="Nagy L.G."/>
            <person name="Floudas D."/>
            <person name="Copeland A."/>
            <person name="Barry K.W."/>
            <person name="Cichocki N."/>
            <person name="Veneault-Fourrey C."/>
            <person name="LaButti K."/>
            <person name="Lindquist E.A."/>
            <person name="Lipzen A."/>
            <person name="Lundell T."/>
            <person name="Morin E."/>
            <person name="Murat C."/>
            <person name="Riley R."/>
            <person name="Ohm R."/>
            <person name="Sun H."/>
            <person name="Tunlid A."/>
            <person name="Henrissat B."/>
            <person name="Grigoriev I.V."/>
            <person name="Hibbett D.S."/>
            <person name="Martin F."/>
        </authorList>
    </citation>
    <scope>NUCLEOTIDE SEQUENCE [LARGE SCALE GENOMIC DNA]</scope>
    <source>
        <strain evidence="12">FD-334 SS-4</strain>
    </source>
</reference>
<feature type="transmembrane region" description="Helical" evidence="9">
    <location>
        <begin position="417"/>
        <end position="437"/>
    </location>
</feature>
<evidence type="ECO:0000256" key="7">
    <source>
        <dbReference type="ARBA" id="ARBA00049119"/>
    </source>
</evidence>
<feature type="transmembrane region" description="Helical" evidence="9">
    <location>
        <begin position="306"/>
        <end position="327"/>
    </location>
</feature>
<feature type="transmembrane region" description="Helical" evidence="9">
    <location>
        <begin position="12"/>
        <end position="44"/>
    </location>
</feature>
<dbReference type="EMBL" id="KN817521">
    <property type="protein sequence ID" value="KJA28439.1"/>
    <property type="molecule type" value="Genomic_DNA"/>
</dbReference>
<keyword evidence="12" id="KW-1185">Reference proteome</keyword>
<evidence type="ECO:0000256" key="3">
    <source>
        <dbReference type="ARBA" id="ARBA00022448"/>
    </source>
</evidence>
<organism evidence="11 12">
    <name type="scientific">Hypholoma sublateritium (strain FD-334 SS-4)</name>
    <dbReference type="NCBI Taxonomy" id="945553"/>
    <lineage>
        <taxon>Eukaryota</taxon>
        <taxon>Fungi</taxon>
        <taxon>Dikarya</taxon>
        <taxon>Basidiomycota</taxon>
        <taxon>Agaricomycotina</taxon>
        <taxon>Agaricomycetes</taxon>
        <taxon>Agaricomycetidae</taxon>
        <taxon>Agaricales</taxon>
        <taxon>Agaricineae</taxon>
        <taxon>Strophariaceae</taxon>
        <taxon>Hypholoma</taxon>
    </lineage>
</organism>
<evidence type="ECO:0000256" key="5">
    <source>
        <dbReference type="ARBA" id="ARBA00022989"/>
    </source>
</evidence>
<evidence type="ECO:0000256" key="4">
    <source>
        <dbReference type="ARBA" id="ARBA00022692"/>
    </source>
</evidence>
<dbReference type="PANTHER" id="PTHR48022:SF91">
    <property type="entry name" value="MAJOR FACILITATOR SUPERFAMILY (MFS) PROFILE DOMAIN-CONTAINING PROTEIN-RELATED"/>
    <property type="match status" value="1"/>
</dbReference>
<dbReference type="GO" id="GO:0016020">
    <property type="term" value="C:membrane"/>
    <property type="evidence" value="ECO:0007669"/>
    <property type="project" value="UniProtKB-SubCell"/>
</dbReference>
<dbReference type="InterPro" id="IPR003663">
    <property type="entry name" value="Sugar/inositol_transpt"/>
</dbReference>
<dbReference type="Proteomes" id="UP000054270">
    <property type="component" value="Unassembled WGS sequence"/>
</dbReference>
<evidence type="ECO:0000256" key="2">
    <source>
        <dbReference type="ARBA" id="ARBA00010992"/>
    </source>
</evidence>
<comment type="catalytic activity">
    <reaction evidence="7">
        <text>myo-inositol(out) + H(+)(out) = myo-inositol(in) + H(+)(in)</text>
        <dbReference type="Rhea" id="RHEA:60364"/>
        <dbReference type="ChEBI" id="CHEBI:15378"/>
        <dbReference type="ChEBI" id="CHEBI:17268"/>
    </reaction>
</comment>
<feature type="transmembrane region" description="Helical" evidence="9">
    <location>
        <begin position="64"/>
        <end position="83"/>
    </location>
</feature>
<feature type="transmembrane region" description="Helical" evidence="9">
    <location>
        <begin position="95"/>
        <end position="116"/>
    </location>
</feature>
<feature type="transmembrane region" description="Helical" evidence="9">
    <location>
        <begin position="122"/>
        <end position="139"/>
    </location>
</feature>
<dbReference type="STRING" id="945553.A0A0D2PC40"/>
<dbReference type="OMA" id="KATWMEC"/>
<sequence>MKEGRAIPTNRYAIQLAFFIAFGGFLFGYDIGVISGCLIMPDFINRFGEVGADGQMFLSSSRQSIITSLLSAGTFVGALAQAFTSDRFGRRGSILIWSAIFTIGVVIQTGTTFSIVQLTIGRFIAGLGVGALSGIVPLYNGETAPKALRGAMLVLYQLQIITGIFLSYIIDLATHSIKNSASWKIPVGLQLVWGLILLSGIFFLPESPRHLIGTGRSEEARGVIAALNGVPEDDGLVDELVDELKYAIDAENEGGKATWLECFSTRNHMWKRTINGMMLQFIQQLNGQNFYYYYGDTFFQSAGTELSPYVIQTILGAVSVVGTVPALHLIETWGRRRSLLTGALLQAACAIIAGLVGHFTLAPTGTPKADLTSRNKQGGDVLIAFAVLHLFSFSMFWGPTPWVYLGESFPLRVRPKGIALGSATNWLWNFLLSFFAPRIAARIGPLILMIFFGALLFGFGYVYLFIPETKGLTLEEVDELYRSGVKPWHSPGWKPHLSEEAHERALEKLGRQEEKDHEGKEI</sequence>
<feature type="transmembrane region" description="Helical" evidence="9">
    <location>
        <begin position="339"/>
        <end position="361"/>
    </location>
</feature>
<accession>A0A0D2PC40</accession>
<dbReference type="AlphaFoldDB" id="A0A0D2PC40"/>
<dbReference type="GO" id="GO:0005351">
    <property type="term" value="F:carbohydrate:proton symporter activity"/>
    <property type="evidence" value="ECO:0007669"/>
    <property type="project" value="TreeGrafter"/>
</dbReference>
<dbReference type="CDD" id="cd17356">
    <property type="entry name" value="MFS_HXT"/>
    <property type="match status" value="1"/>
</dbReference>
<dbReference type="PROSITE" id="PS00217">
    <property type="entry name" value="SUGAR_TRANSPORT_2"/>
    <property type="match status" value="1"/>
</dbReference>
<dbReference type="PROSITE" id="PS50850">
    <property type="entry name" value="MFS"/>
    <property type="match status" value="1"/>
</dbReference>
<dbReference type="FunFam" id="1.20.1250.20:FF:000134">
    <property type="entry name" value="MFS sugar transporter protein"/>
    <property type="match status" value="1"/>
</dbReference>
<evidence type="ECO:0000256" key="8">
    <source>
        <dbReference type="RuleBase" id="RU003346"/>
    </source>
</evidence>
<dbReference type="PANTHER" id="PTHR48022">
    <property type="entry name" value="PLASTIDIC GLUCOSE TRANSPORTER 4"/>
    <property type="match status" value="1"/>
</dbReference>
<evidence type="ECO:0000256" key="9">
    <source>
        <dbReference type="SAM" id="Phobius"/>
    </source>
</evidence>
<dbReference type="Gene3D" id="1.20.1250.20">
    <property type="entry name" value="MFS general substrate transporter like domains"/>
    <property type="match status" value="1"/>
</dbReference>
<dbReference type="OrthoDB" id="2241241at2759"/>
<comment type="similarity">
    <text evidence="2 8">Belongs to the major facilitator superfamily. Sugar transporter (TC 2.A.1.1) family.</text>
</comment>
<keyword evidence="4 9" id="KW-0812">Transmembrane</keyword>
<proteinExistence type="inferred from homology"/>
<evidence type="ECO:0000313" key="12">
    <source>
        <dbReference type="Proteomes" id="UP000054270"/>
    </source>
</evidence>
<feature type="transmembrane region" description="Helical" evidence="9">
    <location>
        <begin position="185"/>
        <end position="204"/>
    </location>
</feature>
<evidence type="ECO:0000259" key="10">
    <source>
        <dbReference type="PROSITE" id="PS50850"/>
    </source>
</evidence>
<dbReference type="InterPro" id="IPR050360">
    <property type="entry name" value="MFS_Sugar_Transporters"/>
</dbReference>
<dbReference type="InterPro" id="IPR005828">
    <property type="entry name" value="MFS_sugar_transport-like"/>
</dbReference>
<dbReference type="InterPro" id="IPR036259">
    <property type="entry name" value="MFS_trans_sf"/>
</dbReference>
<comment type="subcellular location">
    <subcellularLocation>
        <location evidence="1">Membrane</location>
        <topology evidence="1">Multi-pass membrane protein</topology>
    </subcellularLocation>
</comment>
<feature type="transmembrane region" description="Helical" evidence="9">
    <location>
        <begin position="443"/>
        <end position="466"/>
    </location>
</feature>
<dbReference type="Pfam" id="PF00083">
    <property type="entry name" value="Sugar_tr"/>
    <property type="match status" value="1"/>
</dbReference>
<keyword evidence="3 8" id="KW-0813">Transport</keyword>
<dbReference type="NCBIfam" id="TIGR00879">
    <property type="entry name" value="SP"/>
    <property type="match status" value="1"/>
</dbReference>
<feature type="transmembrane region" description="Helical" evidence="9">
    <location>
        <begin position="151"/>
        <end position="170"/>
    </location>
</feature>
<dbReference type="InterPro" id="IPR020846">
    <property type="entry name" value="MFS_dom"/>
</dbReference>
<evidence type="ECO:0000313" key="11">
    <source>
        <dbReference type="EMBL" id="KJA28439.1"/>
    </source>
</evidence>
<protein>
    <recommendedName>
        <fullName evidence="10">Major facilitator superfamily (MFS) profile domain-containing protein</fullName>
    </recommendedName>
</protein>
<dbReference type="SUPFAM" id="SSF103473">
    <property type="entry name" value="MFS general substrate transporter"/>
    <property type="match status" value="1"/>
</dbReference>
<feature type="domain" description="Major facilitator superfamily (MFS) profile" evidence="10">
    <location>
        <begin position="16"/>
        <end position="470"/>
    </location>
</feature>
<evidence type="ECO:0000256" key="1">
    <source>
        <dbReference type="ARBA" id="ARBA00004141"/>
    </source>
</evidence>
<dbReference type="PRINTS" id="PR00171">
    <property type="entry name" value="SUGRTRNSPORT"/>
</dbReference>
<keyword evidence="6 9" id="KW-0472">Membrane</keyword>
<keyword evidence="5 9" id="KW-1133">Transmembrane helix</keyword>
<gene>
    <name evidence="11" type="ORF">HYPSUDRAFT_33830</name>
</gene>
<name>A0A0D2PC40_HYPSF</name>